<keyword evidence="1" id="KW-0812">Transmembrane</keyword>
<feature type="domain" description="DUF4350" evidence="2">
    <location>
        <begin position="53"/>
        <end position="231"/>
    </location>
</feature>
<dbReference type="EMBL" id="JABAHY010000016">
    <property type="protein sequence ID" value="NLS10852.1"/>
    <property type="molecule type" value="Genomic_DNA"/>
</dbReference>
<accession>A0A7X8YF18</accession>
<proteinExistence type="predicted"/>
<dbReference type="RefSeq" id="WP_168888340.1">
    <property type="nucleotide sequence ID" value="NZ_JABAHY010000016.1"/>
</dbReference>
<evidence type="ECO:0000313" key="3">
    <source>
        <dbReference type="EMBL" id="NLS10852.1"/>
    </source>
</evidence>
<dbReference type="InterPro" id="IPR025646">
    <property type="entry name" value="DUF4350"/>
</dbReference>
<dbReference type="Pfam" id="PF14258">
    <property type="entry name" value="DUF4350"/>
    <property type="match status" value="1"/>
</dbReference>
<evidence type="ECO:0000259" key="2">
    <source>
        <dbReference type="Pfam" id="PF14258"/>
    </source>
</evidence>
<evidence type="ECO:0000256" key="1">
    <source>
        <dbReference type="SAM" id="Phobius"/>
    </source>
</evidence>
<reference evidence="3 4" key="1">
    <citation type="submission" date="2020-04" db="EMBL/GenBank/DDBJ databases">
        <title>Nesterenkonia sp. nov., isolated from marine sediment.</title>
        <authorList>
            <person name="Zhang G."/>
        </authorList>
    </citation>
    <scope>NUCLEOTIDE SEQUENCE [LARGE SCALE GENOMIC DNA]</scope>
    <source>
        <strain evidence="3 4">MY13</strain>
    </source>
</reference>
<evidence type="ECO:0000313" key="4">
    <source>
        <dbReference type="Proteomes" id="UP000523139"/>
    </source>
</evidence>
<protein>
    <recommendedName>
        <fullName evidence="2">DUF4350 domain-containing protein</fullName>
    </recommendedName>
</protein>
<dbReference type="AlphaFoldDB" id="A0A7X8YF18"/>
<dbReference type="Proteomes" id="UP000523139">
    <property type="component" value="Unassembled WGS sequence"/>
</dbReference>
<name>A0A7X8YF18_9MICC</name>
<gene>
    <name evidence="3" type="ORF">HGQ17_12785</name>
</gene>
<keyword evidence="1" id="KW-1133">Transmembrane helix</keyword>
<comment type="caution">
    <text evidence="3">The sequence shown here is derived from an EMBL/GenBank/DDBJ whole genome shotgun (WGS) entry which is preliminary data.</text>
</comment>
<organism evidence="3 4">
    <name type="scientific">Nesterenkonia sedimenti</name>
    <dbReference type="NCBI Taxonomy" id="1463632"/>
    <lineage>
        <taxon>Bacteria</taxon>
        <taxon>Bacillati</taxon>
        <taxon>Actinomycetota</taxon>
        <taxon>Actinomycetes</taxon>
        <taxon>Micrococcales</taxon>
        <taxon>Micrococcaceae</taxon>
        <taxon>Nesterenkonia</taxon>
    </lineage>
</organism>
<feature type="transmembrane region" description="Helical" evidence="1">
    <location>
        <begin position="21"/>
        <end position="40"/>
    </location>
</feature>
<keyword evidence="1" id="KW-0472">Membrane</keyword>
<keyword evidence="4" id="KW-1185">Reference proteome</keyword>
<sequence length="411" mass="43290">MSTASASTSSPAGLRGTASRWQFWVVLLCFGVIAALLLQLSETEDTEVYGLGNTDLDGYAALVSVLEEEGVEIRRAYSAQQAQELMDQDPEAGVVVQMRGFQPDQQFVSQLRDDYAGDRNVLWLSTNTGTLGNLFGLEAGPGPSIPTTGTGTADVLTTGDQCRHPAAAAAESIRAPGESLAASQGCFEVPGSPSGFLLTEVSAGTVFTAPEAFTNQHITAEGNAALALNLLTDGQGAEQQLIWYTPSGADTAEADSTTWASPFEYLPRWFEPLFWWLVVCALIAMFAAGRRYGPVVTEPMPVSVPAGETAAGRGRLYQRANATVASAEALRNAHLLRLARLLRVGRKAPAAAVAAAAAQALGTASGEPADLLAAPAQVRNNRQLVAYAQALSKLEDDVVKAVRVAQQNGEH</sequence>